<name>A0ABR1T4F6_9PEZI</name>
<comment type="caution">
    <text evidence="1">The sequence shown here is derived from an EMBL/GenBank/DDBJ whole genome shotgun (WGS) entry which is preliminary data.</text>
</comment>
<protein>
    <submittedName>
        <fullName evidence="1">Uncharacterized protein</fullName>
    </submittedName>
</protein>
<dbReference type="RefSeq" id="XP_066709021.1">
    <property type="nucleotide sequence ID" value="XM_066865892.1"/>
</dbReference>
<sequence length="111" mass="12734">MAQEWANQSIHRLVTALGASPFENDSTIRELWTGVIRSYQKQAGLRELQSVWDSRIEDDENDPLATPFAIWTFQQGILSDDLIMALEVEFGNDEVNIYHQIEPEVTQDLAR</sequence>
<evidence type="ECO:0000313" key="2">
    <source>
        <dbReference type="Proteomes" id="UP001480595"/>
    </source>
</evidence>
<dbReference type="GeneID" id="92098955"/>
<dbReference type="EMBL" id="JAQQWL010000015">
    <property type="protein sequence ID" value="KAK8041476.1"/>
    <property type="molecule type" value="Genomic_DNA"/>
</dbReference>
<dbReference type="Proteomes" id="UP001480595">
    <property type="component" value="Unassembled WGS sequence"/>
</dbReference>
<gene>
    <name evidence="1" type="ORF">PG994_014483</name>
</gene>
<keyword evidence="2" id="KW-1185">Reference proteome</keyword>
<organism evidence="1 2">
    <name type="scientific">Apiospora phragmitis</name>
    <dbReference type="NCBI Taxonomy" id="2905665"/>
    <lineage>
        <taxon>Eukaryota</taxon>
        <taxon>Fungi</taxon>
        <taxon>Dikarya</taxon>
        <taxon>Ascomycota</taxon>
        <taxon>Pezizomycotina</taxon>
        <taxon>Sordariomycetes</taxon>
        <taxon>Xylariomycetidae</taxon>
        <taxon>Amphisphaeriales</taxon>
        <taxon>Apiosporaceae</taxon>
        <taxon>Apiospora</taxon>
    </lineage>
</organism>
<accession>A0ABR1T4F6</accession>
<proteinExistence type="predicted"/>
<reference evidence="1 2" key="1">
    <citation type="submission" date="2023-01" db="EMBL/GenBank/DDBJ databases">
        <title>Analysis of 21 Apiospora genomes using comparative genomics revels a genus with tremendous synthesis potential of carbohydrate active enzymes and secondary metabolites.</title>
        <authorList>
            <person name="Sorensen T."/>
        </authorList>
    </citation>
    <scope>NUCLEOTIDE SEQUENCE [LARGE SCALE GENOMIC DNA]</scope>
    <source>
        <strain evidence="1 2">CBS 135458</strain>
    </source>
</reference>
<evidence type="ECO:0000313" key="1">
    <source>
        <dbReference type="EMBL" id="KAK8041476.1"/>
    </source>
</evidence>